<dbReference type="PROSITE" id="PS51077">
    <property type="entry name" value="HTH_ICLR"/>
    <property type="match status" value="1"/>
</dbReference>
<evidence type="ECO:0000313" key="6">
    <source>
        <dbReference type="EMBL" id="RVU36475.1"/>
    </source>
</evidence>
<dbReference type="SMART" id="SM00346">
    <property type="entry name" value="HTH_ICLR"/>
    <property type="match status" value="1"/>
</dbReference>
<evidence type="ECO:0000313" key="7">
    <source>
        <dbReference type="Proteomes" id="UP000287447"/>
    </source>
</evidence>
<protein>
    <submittedName>
        <fullName evidence="6">IclR family transcriptional regulator</fullName>
    </submittedName>
</protein>
<dbReference type="SUPFAM" id="SSF46785">
    <property type="entry name" value="Winged helix' DNA-binding domain"/>
    <property type="match status" value="1"/>
</dbReference>
<evidence type="ECO:0000256" key="1">
    <source>
        <dbReference type="ARBA" id="ARBA00023015"/>
    </source>
</evidence>
<dbReference type="SUPFAM" id="SSF55781">
    <property type="entry name" value="GAF domain-like"/>
    <property type="match status" value="1"/>
</dbReference>
<keyword evidence="2" id="KW-0238">DNA-binding</keyword>
<dbReference type="PANTHER" id="PTHR30136">
    <property type="entry name" value="HELIX-TURN-HELIX TRANSCRIPTIONAL REGULATOR, ICLR FAMILY"/>
    <property type="match status" value="1"/>
</dbReference>
<gene>
    <name evidence="6" type="ORF">EOI86_14880</name>
</gene>
<dbReference type="InterPro" id="IPR036390">
    <property type="entry name" value="WH_DNA-bd_sf"/>
</dbReference>
<dbReference type="InterPro" id="IPR005471">
    <property type="entry name" value="Tscrpt_reg_IclR_N"/>
</dbReference>
<reference evidence="7" key="1">
    <citation type="submission" date="2019-01" db="EMBL/GenBank/DDBJ databases">
        <title>Gri0909 isolated from a small marine red alga.</title>
        <authorList>
            <person name="Kim J."/>
            <person name="Jeong S.E."/>
            <person name="Jeon C.O."/>
        </authorList>
    </citation>
    <scope>NUCLEOTIDE SEQUENCE [LARGE SCALE GENOMIC DNA]</scope>
    <source>
        <strain evidence="7">Gri0909</strain>
    </source>
</reference>
<dbReference type="Pfam" id="PF01614">
    <property type="entry name" value="IclR_C"/>
    <property type="match status" value="1"/>
</dbReference>
<dbReference type="Gene3D" id="3.30.450.40">
    <property type="match status" value="1"/>
</dbReference>
<dbReference type="InterPro" id="IPR014757">
    <property type="entry name" value="Tscrpt_reg_IclR_C"/>
</dbReference>
<sequence>MTESKDRAFVNGLARGLAVMSAFKPDRNRMSLGELSKETGLPKTTVARLIHTLVKLGYVYADPDSGRFQLHPRVLTLGYPVMASMDKRHVALPMMQELAEYSRGTVSLGIRDGLSMILIERSRDSTVRALPLDIGSRIPIHTTSMGRAYFAAAGEFEQKDILAQIETFDPKGFKKIEKSLREGEREYREKGYCTAIGSWENDVNAVGVAVELSNDALAAFNCGGPSTRIAEENLDDLGRRLAELARHFQTADWVGQLPPRPYKGVSPP</sequence>
<accession>A0A3S2Z7I7</accession>
<keyword evidence="3" id="KW-0804">Transcription</keyword>
<dbReference type="Proteomes" id="UP000287447">
    <property type="component" value="Unassembled WGS sequence"/>
</dbReference>
<name>A0A3S2Z7I7_9PROT</name>
<organism evidence="6 7">
    <name type="scientific">Hwanghaeella grinnelliae</name>
    <dbReference type="NCBI Taxonomy" id="2500179"/>
    <lineage>
        <taxon>Bacteria</taxon>
        <taxon>Pseudomonadati</taxon>
        <taxon>Pseudomonadota</taxon>
        <taxon>Alphaproteobacteria</taxon>
        <taxon>Rhodospirillales</taxon>
        <taxon>Rhodospirillaceae</taxon>
        <taxon>Hwanghaeella</taxon>
    </lineage>
</organism>
<dbReference type="PANTHER" id="PTHR30136:SF33">
    <property type="entry name" value="TRANSCRIPTIONAL REGULATORY PROTEIN"/>
    <property type="match status" value="1"/>
</dbReference>
<dbReference type="PROSITE" id="PS51078">
    <property type="entry name" value="ICLR_ED"/>
    <property type="match status" value="1"/>
</dbReference>
<dbReference type="GO" id="GO:0003677">
    <property type="term" value="F:DNA binding"/>
    <property type="evidence" value="ECO:0007669"/>
    <property type="project" value="UniProtKB-KW"/>
</dbReference>
<dbReference type="FunFam" id="1.10.10.10:FF:000056">
    <property type="entry name" value="IclR family transcriptional regulator"/>
    <property type="match status" value="1"/>
</dbReference>
<proteinExistence type="predicted"/>
<dbReference type="Gene3D" id="1.10.10.10">
    <property type="entry name" value="Winged helix-like DNA-binding domain superfamily/Winged helix DNA-binding domain"/>
    <property type="match status" value="1"/>
</dbReference>
<comment type="caution">
    <text evidence="6">The sequence shown here is derived from an EMBL/GenBank/DDBJ whole genome shotgun (WGS) entry which is preliminary data.</text>
</comment>
<dbReference type="GO" id="GO:0003700">
    <property type="term" value="F:DNA-binding transcription factor activity"/>
    <property type="evidence" value="ECO:0007669"/>
    <property type="project" value="TreeGrafter"/>
</dbReference>
<evidence type="ECO:0000256" key="3">
    <source>
        <dbReference type="ARBA" id="ARBA00023163"/>
    </source>
</evidence>
<dbReference type="Pfam" id="PF09339">
    <property type="entry name" value="HTH_IclR"/>
    <property type="match status" value="1"/>
</dbReference>
<feature type="domain" description="HTH iclR-type" evidence="4">
    <location>
        <begin position="10"/>
        <end position="72"/>
    </location>
</feature>
<dbReference type="OrthoDB" id="9807558at2"/>
<dbReference type="EMBL" id="SADE01000002">
    <property type="protein sequence ID" value="RVU36475.1"/>
    <property type="molecule type" value="Genomic_DNA"/>
</dbReference>
<dbReference type="GO" id="GO:0045892">
    <property type="term" value="P:negative regulation of DNA-templated transcription"/>
    <property type="evidence" value="ECO:0007669"/>
    <property type="project" value="TreeGrafter"/>
</dbReference>
<evidence type="ECO:0000259" key="4">
    <source>
        <dbReference type="PROSITE" id="PS51077"/>
    </source>
</evidence>
<feature type="domain" description="IclR-ED" evidence="5">
    <location>
        <begin position="73"/>
        <end position="254"/>
    </location>
</feature>
<dbReference type="InterPro" id="IPR036388">
    <property type="entry name" value="WH-like_DNA-bd_sf"/>
</dbReference>
<dbReference type="InterPro" id="IPR050707">
    <property type="entry name" value="HTH_MetabolicPath_Reg"/>
</dbReference>
<evidence type="ECO:0000256" key="2">
    <source>
        <dbReference type="ARBA" id="ARBA00023125"/>
    </source>
</evidence>
<keyword evidence="1" id="KW-0805">Transcription regulation</keyword>
<dbReference type="RefSeq" id="WP_127765951.1">
    <property type="nucleotide sequence ID" value="NZ_SADE01000002.1"/>
</dbReference>
<keyword evidence="7" id="KW-1185">Reference proteome</keyword>
<dbReference type="InterPro" id="IPR029016">
    <property type="entry name" value="GAF-like_dom_sf"/>
</dbReference>
<dbReference type="AlphaFoldDB" id="A0A3S2Z7I7"/>
<evidence type="ECO:0000259" key="5">
    <source>
        <dbReference type="PROSITE" id="PS51078"/>
    </source>
</evidence>